<gene>
    <name evidence="3" type="ORF">LuPra_03239</name>
</gene>
<name>A0A143PN44_LUTPR</name>
<dbReference type="RefSeq" id="WP_110171700.1">
    <property type="nucleotide sequence ID" value="NZ_CP015136.1"/>
</dbReference>
<feature type="region of interest" description="Disordered" evidence="1">
    <location>
        <begin position="120"/>
        <end position="142"/>
    </location>
</feature>
<feature type="signal peptide" evidence="2">
    <location>
        <begin position="1"/>
        <end position="22"/>
    </location>
</feature>
<reference evidence="3 4" key="1">
    <citation type="journal article" date="2016" name="Genome Announc.">
        <title>First Complete Genome Sequence of a Subdivision 6 Acidobacterium Strain.</title>
        <authorList>
            <person name="Huang S."/>
            <person name="Vieira S."/>
            <person name="Bunk B."/>
            <person name="Riedel T."/>
            <person name="Sproer C."/>
            <person name="Overmann J."/>
        </authorList>
    </citation>
    <scope>NUCLEOTIDE SEQUENCE [LARGE SCALE GENOMIC DNA]</scope>
    <source>
        <strain evidence="4">DSM 100886 HEG_-6_39</strain>
    </source>
</reference>
<protein>
    <recommendedName>
        <fullName evidence="5">Lipocalin-like domain-containing protein</fullName>
    </recommendedName>
</protein>
<dbReference type="Proteomes" id="UP000076079">
    <property type="component" value="Chromosome"/>
</dbReference>
<organism evidence="3 4">
    <name type="scientific">Luteitalea pratensis</name>
    <dbReference type="NCBI Taxonomy" id="1855912"/>
    <lineage>
        <taxon>Bacteria</taxon>
        <taxon>Pseudomonadati</taxon>
        <taxon>Acidobacteriota</taxon>
        <taxon>Vicinamibacteria</taxon>
        <taxon>Vicinamibacterales</taxon>
        <taxon>Vicinamibacteraceae</taxon>
        <taxon>Luteitalea</taxon>
    </lineage>
</organism>
<dbReference type="AlphaFoldDB" id="A0A143PN44"/>
<sequence length="142" mass="15139" precursor="true">MRTLLVATVFSVCALVSMDAHPNTNSSDVVGTWTGPARCQHGDGETITLIIKRDSAGKLQGATDWARSTSDGRHGPAMAFTTMTVEGGRISGSTTADGRTARLSAVVRGDTIEGSWQIDEGDDKWTFTGERQREPAGSTRPR</sequence>
<reference evidence="4" key="2">
    <citation type="submission" date="2016-04" db="EMBL/GenBank/DDBJ databases">
        <title>First Complete Genome Sequence of a Subdivision 6 Acidobacterium.</title>
        <authorList>
            <person name="Huang S."/>
            <person name="Vieira S."/>
            <person name="Bunk B."/>
            <person name="Riedel T."/>
            <person name="Sproeer C."/>
            <person name="Overmann J."/>
        </authorList>
    </citation>
    <scope>NUCLEOTIDE SEQUENCE [LARGE SCALE GENOMIC DNA]</scope>
    <source>
        <strain evidence="4">DSM 100886 HEG_-6_39</strain>
    </source>
</reference>
<evidence type="ECO:0000313" key="4">
    <source>
        <dbReference type="Proteomes" id="UP000076079"/>
    </source>
</evidence>
<dbReference type="EMBL" id="CP015136">
    <property type="protein sequence ID" value="AMY10012.1"/>
    <property type="molecule type" value="Genomic_DNA"/>
</dbReference>
<feature type="chain" id="PRO_5007511698" description="Lipocalin-like domain-containing protein" evidence="2">
    <location>
        <begin position="23"/>
        <end position="142"/>
    </location>
</feature>
<evidence type="ECO:0000256" key="1">
    <source>
        <dbReference type="SAM" id="MobiDB-lite"/>
    </source>
</evidence>
<dbReference type="KEGG" id="abac:LuPra_03239"/>
<accession>A0A143PN44</accession>
<keyword evidence="2" id="KW-0732">Signal</keyword>
<evidence type="ECO:0000313" key="3">
    <source>
        <dbReference type="EMBL" id="AMY10012.1"/>
    </source>
</evidence>
<evidence type="ECO:0000256" key="2">
    <source>
        <dbReference type="SAM" id="SignalP"/>
    </source>
</evidence>
<keyword evidence="4" id="KW-1185">Reference proteome</keyword>
<evidence type="ECO:0008006" key="5">
    <source>
        <dbReference type="Google" id="ProtNLM"/>
    </source>
</evidence>
<dbReference type="STRING" id="1855912.LuPra_03239"/>
<proteinExistence type="predicted"/>